<dbReference type="SMART" id="SM00409">
    <property type="entry name" value="IG"/>
    <property type="match status" value="1"/>
</dbReference>
<evidence type="ECO:0000259" key="7">
    <source>
        <dbReference type="PROSITE" id="PS50835"/>
    </source>
</evidence>
<feature type="domain" description="Ig-like" evidence="7">
    <location>
        <begin position="367"/>
        <end position="450"/>
    </location>
</feature>
<dbReference type="PANTHER" id="PTHR12080">
    <property type="entry name" value="SIGNALING LYMPHOCYTIC ACTIVATION MOLECULE"/>
    <property type="match status" value="1"/>
</dbReference>
<dbReference type="PROSITE" id="PS50835">
    <property type="entry name" value="IG_LIKE"/>
    <property type="match status" value="2"/>
</dbReference>
<feature type="domain" description="Ig-like" evidence="7">
    <location>
        <begin position="131"/>
        <end position="216"/>
    </location>
</feature>
<keyword evidence="5" id="KW-1133">Transmembrane helix</keyword>
<dbReference type="InterPro" id="IPR013783">
    <property type="entry name" value="Ig-like_fold"/>
</dbReference>
<feature type="transmembrane region" description="Helical" evidence="5">
    <location>
        <begin position="478"/>
        <end position="499"/>
    </location>
</feature>
<evidence type="ECO:0000256" key="5">
    <source>
        <dbReference type="SAM" id="Phobius"/>
    </source>
</evidence>
<keyword evidence="4" id="KW-0325">Glycoprotein</keyword>
<protein>
    <submittedName>
        <fullName evidence="8">SLAM family member 5-like</fullName>
    </submittedName>
</protein>
<dbReference type="Pfam" id="PF07686">
    <property type="entry name" value="V-set"/>
    <property type="match status" value="1"/>
</dbReference>
<dbReference type="AlphaFoldDB" id="A0AAD1WUF9"/>
<keyword evidence="9" id="KW-1185">Reference proteome</keyword>
<evidence type="ECO:0000256" key="1">
    <source>
        <dbReference type="ARBA" id="ARBA00004370"/>
    </source>
</evidence>
<evidence type="ECO:0000313" key="8">
    <source>
        <dbReference type="EMBL" id="CAH2326835.1"/>
    </source>
</evidence>
<evidence type="ECO:0000256" key="4">
    <source>
        <dbReference type="ARBA" id="ARBA00023180"/>
    </source>
</evidence>
<dbReference type="InterPro" id="IPR007110">
    <property type="entry name" value="Ig-like_dom"/>
</dbReference>
<dbReference type="GO" id="GO:0016020">
    <property type="term" value="C:membrane"/>
    <property type="evidence" value="ECO:0007669"/>
    <property type="project" value="UniProtKB-SubCell"/>
</dbReference>
<keyword evidence="3 5" id="KW-0472">Membrane</keyword>
<dbReference type="InterPro" id="IPR036179">
    <property type="entry name" value="Ig-like_dom_sf"/>
</dbReference>
<accession>A0AAD1WUF9</accession>
<dbReference type="EMBL" id="OW240924">
    <property type="protein sequence ID" value="CAH2326835.1"/>
    <property type="molecule type" value="Genomic_DNA"/>
</dbReference>
<gene>
    <name evidence="8" type="ORF">PECUL_23A054256</name>
</gene>
<dbReference type="Gene3D" id="2.60.40.10">
    <property type="entry name" value="Immunoglobulins"/>
    <property type="match status" value="4"/>
</dbReference>
<dbReference type="InterPro" id="IPR003599">
    <property type="entry name" value="Ig_sub"/>
</dbReference>
<evidence type="ECO:0000256" key="3">
    <source>
        <dbReference type="ARBA" id="ARBA00023136"/>
    </source>
</evidence>
<feature type="signal peptide" evidence="6">
    <location>
        <begin position="1"/>
        <end position="20"/>
    </location>
</feature>
<evidence type="ECO:0000256" key="6">
    <source>
        <dbReference type="SAM" id="SignalP"/>
    </source>
</evidence>
<dbReference type="InterPro" id="IPR013106">
    <property type="entry name" value="Ig_V-set"/>
</dbReference>
<proteinExistence type="predicted"/>
<dbReference type="PANTHER" id="PTHR12080:SF121">
    <property type="entry name" value="IG-LIKE DOMAIN-CONTAINING PROTEIN-RELATED"/>
    <property type="match status" value="1"/>
</dbReference>
<name>A0AAD1WUF9_PELCU</name>
<keyword evidence="2 6" id="KW-0732">Signal</keyword>
<evidence type="ECO:0000256" key="2">
    <source>
        <dbReference type="ARBA" id="ARBA00022729"/>
    </source>
</evidence>
<keyword evidence="5" id="KW-0812">Transmembrane</keyword>
<dbReference type="SUPFAM" id="SSF48726">
    <property type="entry name" value="Immunoglobulin"/>
    <property type="match status" value="1"/>
</dbReference>
<reference evidence="8" key="1">
    <citation type="submission" date="2022-03" db="EMBL/GenBank/DDBJ databases">
        <authorList>
            <person name="Alioto T."/>
            <person name="Alioto T."/>
            <person name="Gomez Garrido J."/>
        </authorList>
    </citation>
    <scope>NUCLEOTIDE SEQUENCE</scope>
</reference>
<evidence type="ECO:0000313" key="9">
    <source>
        <dbReference type="Proteomes" id="UP001295444"/>
    </source>
</evidence>
<comment type="subcellular location">
    <subcellularLocation>
        <location evidence="1">Membrane</location>
    </subcellularLocation>
</comment>
<feature type="chain" id="PRO_5042242044" evidence="6">
    <location>
        <begin position="21"/>
        <end position="518"/>
    </location>
</feature>
<sequence length="518" mass="59362">MLQPSPTSNILLSLFILTAAQRDVPLPVSGLLYQSVYLSRDVSLTHPVEDASWTFQTNGKEIRIAKFSNSHFKVYNNNPLNNRIKPSNNMTGLTIRDLRIEDSGIYRATIMLTNGVIHRASFNLTVYEPVPALGIKTELEINSLEWCNFTLHCSVPTITATLSVSWQCRHTDMEYCPFNHTVYNNGRTVRISLQPQSRNSQFLCLVQNPADKKNVSVYTQDICIYFGNRKEVPDKSRDHYALMEEKGTRVSLDILSSCDPPTPKLLSKCVGPDTWVTGLWRVSLDMAKRHLGAYQKQQLNGKVEDAEVGWFNNRLEPSNNGTGLTIRDLRTEDSGIYTETIVFTNGIIDDNIIFYAFLKMFEPVPTPEIKTELDINSTDWCNFTLHCSIPTITSTLSVSWQCRHTDTEYCPFNHTVHNKGRTVRISLQPQSRHSQFLCLVQNPADKKNVSVYSQDICPDLQNIQKTVEKGWHNDRRNFAFMGITFMILTLLFVLCCVILRKKRRKDYWECDSTFNLFR</sequence>
<organism evidence="8 9">
    <name type="scientific">Pelobates cultripes</name>
    <name type="common">Western spadefoot toad</name>
    <dbReference type="NCBI Taxonomy" id="61616"/>
    <lineage>
        <taxon>Eukaryota</taxon>
        <taxon>Metazoa</taxon>
        <taxon>Chordata</taxon>
        <taxon>Craniata</taxon>
        <taxon>Vertebrata</taxon>
        <taxon>Euteleostomi</taxon>
        <taxon>Amphibia</taxon>
        <taxon>Batrachia</taxon>
        <taxon>Anura</taxon>
        <taxon>Pelobatoidea</taxon>
        <taxon>Pelobatidae</taxon>
        <taxon>Pelobates</taxon>
    </lineage>
</organism>
<dbReference type="InterPro" id="IPR015631">
    <property type="entry name" value="CD2/SLAM_rcpt"/>
</dbReference>
<dbReference type="Proteomes" id="UP001295444">
    <property type="component" value="Chromosome 13"/>
</dbReference>